<protein>
    <submittedName>
        <fullName evidence="2">T9SS type A sorting domain-containing protein</fullName>
    </submittedName>
</protein>
<dbReference type="Gene3D" id="2.60.40.4070">
    <property type="match status" value="1"/>
</dbReference>
<dbReference type="SUPFAM" id="SSF50939">
    <property type="entry name" value="Sialidases"/>
    <property type="match status" value="1"/>
</dbReference>
<sequence>MERLTPQRQFWMSGALLLFFGALLYFASSPVFKGTRKTHFSAQGLKEAGRVARAERLHKKGAIGSEEDPNARQAYEVARLRDPATGKIPEGIRELELAYSNRILTAEQVLFQANPYARLATFTWDRRGPYNVGGRTRALAIDVANENNILAGGVSGGMWRSSNGGNSWVKVTNPNMLHSVTTISQDRRAGKRNVWYYGTGELIGNSANAPGASYYGNGIFKSIDNGVTWNPLPSTQTDDYTRFTSVFQYNYRVATNPANTTQDEVFAATAGSIRRSVNGGTTWDYVLGFGADTEDFNTSPFFTDIAIGNNGAMYAALSQFANGGRTSTKKGIYRSTNGTTWTDITPAEFPDTYERIVMDISPSNENIVHFFVYTAENAANEANLWKFQYVSGNGSGAGGTWIDLSANLPMLGGKSGDLDLQGGYNMVVRTKPTDPNIVVLGGTNLYRSTSGFTNTTATTKIGGYIASNATFEQYPNHHPDQHEVVFYRSNPNMMISAHDGGLSRTNNVLAGTVAYESLNRGYQTTQFYTVAFDLNTTDDFVVGGMQDNGCWAVDNIEEQTNWVEQLGGDGAFTAVTTHSILVSSQSGTVYRFAYNNNGDYTGYARIDPPKAGGYLFVNPYTIDPNNEYQMFLPAGDTLWRNKNISQIPANSTGNQSSLGWEVVSRLTSSEEISAVSVSKSPANVVYFGTRSGKLYKFNDASATTPARTTVTGTNFPSGANIGCIAIDPRDANKAIVVFTNYKIESLFYTTNGGTSWTPISGNLEESGDVEGNGPSTRWLTILPSPDGTTKYLVGTSTGLYSTATLSGRNTNWIREGASSIGQVPVDMVLSRTTDDLVLVGTHGNGVYSRRYSGPLASQEEIANAEQFGLKQNFPNPFRQGGVTTIPFALERAANVKLTVYDLSGKIVATLVNGKKQAGAHQVTWDGRASGGGTVASGTYLYHLTIDGKRYTKRLAFLR</sequence>
<dbReference type="InterPro" id="IPR052025">
    <property type="entry name" value="Xyloglucanase_GH74"/>
</dbReference>
<dbReference type="RefSeq" id="WP_149089637.1">
    <property type="nucleotide sequence ID" value="NZ_VKKY01000001.1"/>
</dbReference>
<feature type="domain" description="FlgD/Vpr Ig-like" evidence="1">
    <location>
        <begin position="884"/>
        <end position="943"/>
    </location>
</feature>
<dbReference type="InterPro" id="IPR026444">
    <property type="entry name" value="Secre_tail"/>
</dbReference>
<accession>A0A5B6TKQ4</accession>
<evidence type="ECO:0000259" key="1">
    <source>
        <dbReference type="Pfam" id="PF13860"/>
    </source>
</evidence>
<dbReference type="Gene3D" id="2.130.10.10">
    <property type="entry name" value="YVTN repeat-like/Quinoprotein amine dehydrogenase"/>
    <property type="match status" value="2"/>
</dbReference>
<dbReference type="NCBIfam" id="TIGR04183">
    <property type="entry name" value="Por_Secre_tail"/>
    <property type="match status" value="1"/>
</dbReference>
<gene>
    <name evidence="2" type="ORF">FOA19_04850</name>
</gene>
<proteinExistence type="predicted"/>
<dbReference type="SUPFAM" id="SSF110296">
    <property type="entry name" value="Oligoxyloglucan reducing end-specific cellobiohydrolase"/>
    <property type="match status" value="1"/>
</dbReference>
<dbReference type="InterPro" id="IPR015943">
    <property type="entry name" value="WD40/YVTN_repeat-like_dom_sf"/>
</dbReference>
<dbReference type="EMBL" id="VKKY01000001">
    <property type="protein sequence ID" value="KAA3439999.1"/>
    <property type="molecule type" value="Genomic_DNA"/>
</dbReference>
<dbReference type="InterPro" id="IPR025965">
    <property type="entry name" value="FlgD/Vpr_Ig-like"/>
</dbReference>
<comment type="caution">
    <text evidence="2">The sequence shown here is derived from an EMBL/GenBank/DDBJ whole genome shotgun (WGS) entry which is preliminary data.</text>
</comment>
<dbReference type="OrthoDB" id="9757947at2"/>
<name>A0A5B6TKQ4_9BACT</name>
<dbReference type="PANTHER" id="PTHR43739">
    <property type="entry name" value="XYLOGLUCANASE (EUROFUNG)"/>
    <property type="match status" value="1"/>
</dbReference>
<evidence type="ECO:0000313" key="2">
    <source>
        <dbReference type="EMBL" id="KAA3439999.1"/>
    </source>
</evidence>
<dbReference type="Pfam" id="PF13860">
    <property type="entry name" value="FlgD_ig"/>
    <property type="match status" value="1"/>
</dbReference>
<reference evidence="2 3" key="1">
    <citation type="submission" date="2019-07" db="EMBL/GenBank/DDBJ databases">
        <title>Rufibacter sp. nov., isolated from lake sediment.</title>
        <authorList>
            <person name="Qu J.-H."/>
        </authorList>
    </citation>
    <scope>NUCLEOTIDE SEQUENCE [LARGE SCALE GENOMIC DNA]</scope>
    <source>
        <strain evidence="2 3">NBS58-1</strain>
    </source>
</reference>
<dbReference type="Proteomes" id="UP000324133">
    <property type="component" value="Unassembled WGS sequence"/>
</dbReference>
<organism evidence="2 3">
    <name type="scientific">Rufibacter hautae</name>
    <dbReference type="NCBI Taxonomy" id="2595005"/>
    <lineage>
        <taxon>Bacteria</taxon>
        <taxon>Pseudomonadati</taxon>
        <taxon>Bacteroidota</taxon>
        <taxon>Cytophagia</taxon>
        <taxon>Cytophagales</taxon>
        <taxon>Hymenobacteraceae</taxon>
        <taxon>Rufibacter</taxon>
    </lineage>
</organism>
<dbReference type="InterPro" id="IPR036278">
    <property type="entry name" value="Sialidase_sf"/>
</dbReference>
<dbReference type="AlphaFoldDB" id="A0A5B6TKQ4"/>
<evidence type="ECO:0000313" key="3">
    <source>
        <dbReference type="Proteomes" id="UP000324133"/>
    </source>
</evidence>
<keyword evidence="3" id="KW-1185">Reference proteome</keyword>
<dbReference type="GO" id="GO:0010411">
    <property type="term" value="P:xyloglucan metabolic process"/>
    <property type="evidence" value="ECO:0007669"/>
    <property type="project" value="TreeGrafter"/>
</dbReference>
<dbReference type="PANTHER" id="PTHR43739:SF5">
    <property type="entry name" value="EXO-ALPHA-SIALIDASE"/>
    <property type="match status" value="1"/>
</dbReference>